<dbReference type="InParanoid" id="A0A317XP71"/>
<dbReference type="GO" id="GO:0034657">
    <property type="term" value="C:GID complex"/>
    <property type="evidence" value="ECO:0007669"/>
    <property type="project" value="TreeGrafter"/>
</dbReference>
<evidence type="ECO:0000256" key="1">
    <source>
        <dbReference type="ARBA" id="ARBA00004496"/>
    </source>
</evidence>
<dbReference type="Proteomes" id="UP000246740">
    <property type="component" value="Unassembled WGS sequence"/>
</dbReference>
<organism evidence="11 12">
    <name type="scientific">Testicularia cyperi</name>
    <dbReference type="NCBI Taxonomy" id="1882483"/>
    <lineage>
        <taxon>Eukaryota</taxon>
        <taxon>Fungi</taxon>
        <taxon>Dikarya</taxon>
        <taxon>Basidiomycota</taxon>
        <taxon>Ustilaginomycotina</taxon>
        <taxon>Ustilaginomycetes</taxon>
        <taxon>Ustilaginales</taxon>
        <taxon>Anthracoideaceae</taxon>
        <taxon>Testicularia</taxon>
    </lineage>
</organism>
<dbReference type="OrthoDB" id="1933455at2759"/>
<keyword evidence="6" id="KW-0862">Zinc</keyword>
<feature type="domain" description="RING-Gid-type" evidence="10">
    <location>
        <begin position="544"/>
        <end position="616"/>
    </location>
</feature>
<evidence type="ECO:0000259" key="9">
    <source>
        <dbReference type="PROSITE" id="PS50897"/>
    </source>
</evidence>
<evidence type="ECO:0000256" key="6">
    <source>
        <dbReference type="ARBA" id="ARBA00022833"/>
    </source>
</evidence>
<protein>
    <recommendedName>
        <fullName evidence="13">CTLH domain-containing protein</fullName>
    </recommendedName>
</protein>
<gene>
    <name evidence="11" type="ORF">BCV70DRAFT_201402</name>
</gene>
<dbReference type="PANTHER" id="PTHR12170:SF2">
    <property type="entry name" value="E3 UBIQUITIN-PROTEIN TRANSFERASE MAEA"/>
    <property type="match status" value="1"/>
</dbReference>
<feature type="region of interest" description="Disordered" evidence="8">
    <location>
        <begin position="295"/>
        <end position="317"/>
    </location>
</feature>
<comment type="similarity">
    <text evidence="2">Belongs to the FYV10 family.</text>
</comment>
<dbReference type="PANTHER" id="PTHR12170">
    <property type="entry name" value="MACROPHAGE ERYTHROBLAST ATTACHER-RELATED"/>
    <property type="match status" value="1"/>
</dbReference>
<name>A0A317XP71_9BASI</name>
<evidence type="ECO:0000313" key="11">
    <source>
        <dbReference type="EMBL" id="PWY99198.1"/>
    </source>
</evidence>
<evidence type="ECO:0000256" key="2">
    <source>
        <dbReference type="ARBA" id="ARBA00010615"/>
    </source>
</evidence>
<reference evidence="11 12" key="1">
    <citation type="journal article" date="2018" name="Mol. Biol. Evol.">
        <title>Broad Genomic Sampling Reveals a Smut Pathogenic Ancestry of the Fungal Clade Ustilaginomycotina.</title>
        <authorList>
            <person name="Kijpornyongpan T."/>
            <person name="Mondo S.J."/>
            <person name="Barry K."/>
            <person name="Sandor L."/>
            <person name="Lee J."/>
            <person name="Lipzen A."/>
            <person name="Pangilinan J."/>
            <person name="LaButti K."/>
            <person name="Hainaut M."/>
            <person name="Henrissat B."/>
            <person name="Grigoriev I.V."/>
            <person name="Spatafora J.W."/>
            <person name="Aime M.C."/>
        </authorList>
    </citation>
    <scope>NUCLEOTIDE SEQUENCE [LARGE SCALE GENOMIC DNA]</scope>
    <source>
        <strain evidence="11 12">MCA 3645</strain>
    </source>
</reference>
<dbReference type="InterPro" id="IPR024964">
    <property type="entry name" value="CTLH/CRA"/>
</dbReference>
<dbReference type="PROSITE" id="PS50897">
    <property type="entry name" value="CTLH"/>
    <property type="match status" value="1"/>
</dbReference>
<dbReference type="STRING" id="1882483.A0A317XP71"/>
<keyword evidence="4" id="KW-0479">Metal-binding</keyword>
<dbReference type="EMBL" id="KZ819196">
    <property type="protein sequence ID" value="PWY99198.1"/>
    <property type="molecule type" value="Genomic_DNA"/>
</dbReference>
<evidence type="ECO:0000259" key="10">
    <source>
        <dbReference type="PROSITE" id="PS51867"/>
    </source>
</evidence>
<dbReference type="GO" id="GO:0005737">
    <property type="term" value="C:cytoplasm"/>
    <property type="evidence" value="ECO:0007669"/>
    <property type="project" value="UniProtKB-SubCell"/>
</dbReference>
<evidence type="ECO:0000256" key="4">
    <source>
        <dbReference type="ARBA" id="ARBA00022723"/>
    </source>
</evidence>
<dbReference type="GO" id="GO:0008270">
    <property type="term" value="F:zinc ion binding"/>
    <property type="evidence" value="ECO:0007669"/>
    <property type="project" value="UniProtKB-KW"/>
</dbReference>
<dbReference type="InterPro" id="IPR006595">
    <property type="entry name" value="CTLH_C"/>
</dbReference>
<evidence type="ECO:0000256" key="8">
    <source>
        <dbReference type="SAM" id="MobiDB-lite"/>
    </source>
</evidence>
<evidence type="ECO:0000256" key="7">
    <source>
        <dbReference type="PROSITE-ProRule" id="PRU01215"/>
    </source>
</evidence>
<evidence type="ECO:0008006" key="13">
    <source>
        <dbReference type="Google" id="ProtNLM"/>
    </source>
</evidence>
<feature type="domain" description="CTLH" evidence="9">
    <location>
        <begin position="238"/>
        <end position="276"/>
    </location>
</feature>
<evidence type="ECO:0000256" key="5">
    <source>
        <dbReference type="ARBA" id="ARBA00022771"/>
    </source>
</evidence>
<evidence type="ECO:0000313" key="12">
    <source>
        <dbReference type="Proteomes" id="UP000246740"/>
    </source>
</evidence>
<feature type="zinc finger region" description="RING-Gid-type" evidence="7">
    <location>
        <begin position="544"/>
        <end position="616"/>
    </location>
</feature>
<keyword evidence="5 7" id="KW-0863">Zinc-finger</keyword>
<proteinExistence type="inferred from homology"/>
<dbReference type="GO" id="GO:0043161">
    <property type="term" value="P:proteasome-mediated ubiquitin-dependent protein catabolic process"/>
    <property type="evidence" value="ECO:0007669"/>
    <property type="project" value="InterPro"/>
</dbReference>
<dbReference type="InterPro" id="IPR044063">
    <property type="entry name" value="ZF_RING_GID"/>
</dbReference>
<dbReference type="GO" id="GO:0061630">
    <property type="term" value="F:ubiquitin protein ligase activity"/>
    <property type="evidence" value="ECO:0007669"/>
    <property type="project" value="InterPro"/>
</dbReference>
<keyword evidence="3" id="KW-0963">Cytoplasm</keyword>
<keyword evidence="12" id="KW-1185">Reference proteome</keyword>
<feature type="region of interest" description="Disordered" evidence="8">
    <location>
        <begin position="502"/>
        <end position="532"/>
    </location>
</feature>
<dbReference type="GO" id="GO:0005634">
    <property type="term" value="C:nucleus"/>
    <property type="evidence" value="ECO:0007669"/>
    <property type="project" value="TreeGrafter"/>
</dbReference>
<dbReference type="Pfam" id="PF10607">
    <property type="entry name" value="CTLH"/>
    <property type="match status" value="2"/>
</dbReference>
<dbReference type="InterPro" id="IPR045098">
    <property type="entry name" value="Fyv10_fam"/>
</dbReference>
<dbReference type="FunCoup" id="A0A317XP71">
    <property type="interactions" value="391"/>
</dbReference>
<evidence type="ECO:0000256" key="3">
    <source>
        <dbReference type="ARBA" id="ARBA00022490"/>
    </source>
</evidence>
<sequence>MADVMAIDPPAAAATGDSITTATAASGSNRPNLDGILLLEAPFAKLPFDELRRQQKTQQRLIERELLVCTTTFNDLSKSLSSQSSAAASGTAGESSGRAELERSLEATLGRLRGLKRKLTPLAEQATSSLRMAQSRVDHLQALHQIEDADSVEFSEWSKTRLDRMLVDYMFRKDYRDAAIDLANRRGINDLVDAQLFGEIARIHDSIRPPDWHYFDQKGAIRHEYDASGAARPNCALALAWCSENKATLRKIKTPLEFNLRLQEYIELARVRTPDSIREAIAYARRHLLPLMNANAPSGSSTGSGGSTSAPSVAKPASSGAVASSATSALTGMLTTGAGESEKDREADHDRQAAEAIRKQVSRALGLLACGPGSDVYADLYDPMRWVSLQRSFKSCALQIHSMPAQPILHIALSAGLSSLKLPTCYTADTPTHILGGKTEIDEIVNDLAERRVGIDADRVTVSGGFPPAMGGIGAGSLAGGLSSMSGSGVPTPGMLGVGNTGPSSTTHAHAHAHAHAHTGFKPDPTAGPGVETDPRAEIKNIDCPICDSTGLGVLANEVPWSHHQNSTLVCSYSGSIMDDNNPPMALPNGRVYAQNSILEIAAQDPTGQSITCPRTNQTFPLHAVRKVFTL</sequence>
<feature type="compositionally biased region" description="Basic residues" evidence="8">
    <location>
        <begin position="509"/>
        <end position="519"/>
    </location>
</feature>
<feature type="compositionally biased region" description="Low complexity" evidence="8">
    <location>
        <begin position="296"/>
        <end position="317"/>
    </location>
</feature>
<comment type="subcellular location">
    <subcellularLocation>
        <location evidence="1">Cytoplasm</location>
    </subcellularLocation>
</comment>
<dbReference type="CDD" id="cd16659">
    <property type="entry name" value="RING-Ubox_Emp"/>
    <property type="match status" value="1"/>
</dbReference>
<dbReference type="PROSITE" id="PS51867">
    <property type="entry name" value="ZF_RING_GID"/>
    <property type="match status" value="1"/>
</dbReference>
<accession>A0A317XP71</accession>
<dbReference type="AlphaFoldDB" id="A0A317XP71"/>